<dbReference type="Proteomes" id="UP000269721">
    <property type="component" value="Unassembled WGS sequence"/>
</dbReference>
<feature type="region of interest" description="Disordered" evidence="1">
    <location>
        <begin position="222"/>
        <end position="241"/>
    </location>
</feature>
<evidence type="ECO:0000313" key="3">
    <source>
        <dbReference type="Proteomes" id="UP000269721"/>
    </source>
</evidence>
<evidence type="ECO:0000256" key="1">
    <source>
        <dbReference type="SAM" id="MobiDB-lite"/>
    </source>
</evidence>
<protein>
    <submittedName>
        <fullName evidence="2">Uncharacterized protein</fullName>
    </submittedName>
</protein>
<proteinExistence type="predicted"/>
<feature type="region of interest" description="Disordered" evidence="1">
    <location>
        <begin position="22"/>
        <end position="44"/>
    </location>
</feature>
<name>A0A4P9VXK2_9FUNG</name>
<accession>A0A4P9VXK2</accession>
<organism evidence="2 3">
    <name type="scientific">Blyttiomyces helicus</name>
    <dbReference type="NCBI Taxonomy" id="388810"/>
    <lineage>
        <taxon>Eukaryota</taxon>
        <taxon>Fungi</taxon>
        <taxon>Fungi incertae sedis</taxon>
        <taxon>Chytridiomycota</taxon>
        <taxon>Chytridiomycota incertae sedis</taxon>
        <taxon>Chytridiomycetes</taxon>
        <taxon>Chytridiomycetes incertae sedis</taxon>
        <taxon>Blyttiomyces</taxon>
    </lineage>
</organism>
<dbReference type="AlphaFoldDB" id="A0A4P9VXK2"/>
<reference evidence="3" key="1">
    <citation type="journal article" date="2018" name="Nat. Microbiol.">
        <title>Leveraging single-cell genomics to expand the fungal tree of life.</title>
        <authorList>
            <person name="Ahrendt S.R."/>
            <person name="Quandt C.A."/>
            <person name="Ciobanu D."/>
            <person name="Clum A."/>
            <person name="Salamov A."/>
            <person name="Andreopoulos B."/>
            <person name="Cheng J.F."/>
            <person name="Woyke T."/>
            <person name="Pelin A."/>
            <person name="Henrissat B."/>
            <person name="Reynolds N.K."/>
            <person name="Benny G.L."/>
            <person name="Smith M.E."/>
            <person name="James T.Y."/>
            <person name="Grigoriev I.V."/>
        </authorList>
    </citation>
    <scope>NUCLEOTIDE SEQUENCE [LARGE SCALE GENOMIC DNA]</scope>
</reference>
<keyword evidence="3" id="KW-1185">Reference proteome</keyword>
<feature type="compositionally biased region" description="Polar residues" evidence="1">
    <location>
        <begin position="222"/>
        <end position="232"/>
    </location>
</feature>
<gene>
    <name evidence="2" type="ORF">BDK51DRAFT_32176</name>
</gene>
<sequence length="262" mass="28746">MGGGLGGDVFHASGKLFRSCKTFPATHGPQKGPHKVRRQEVRGKQGGLNQDLRQLRHTQEACYKEWGLYEGRSSDKGRGIHCQGYYALEDLLQLRHAHRLLARANGVSRPVHQGEHTCAGHVEGSYPGHHEGRTKASDQQEIDEDIKPFIHSRSTHKSSAGGLNEPKFCVRYILVGTHVAKGGRGAAVTVFSKIYRTIIIKTEATGNEVDLKGLTEGHHLDFSQTDSTTNPLSKKKVSRGGVREVAKDEEILGAGKESDIEQ</sequence>
<evidence type="ECO:0000313" key="2">
    <source>
        <dbReference type="EMBL" id="RKO84454.1"/>
    </source>
</evidence>
<dbReference type="EMBL" id="ML000080">
    <property type="protein sequence ID" value="RKO84454.1"/>
    <property type="molecule type" value="Genomic_DNA"/>
</dbReference>